<dbReference type="KEGG" id="ccot:CCAX7_61160"/>
<dbReference type="EMBL" id="AP025739">
    <property type="protein sequence ID" value="BDI34065.1"/>
    <property type="molecule type" value="Genomic_DNA"/>
</dbReference>
<evidence type="ECO:0000313" key="1">
    <source>
        <dbReference type="EMBL" id="BDI34065.1"/>
    </source>
</evidence>
<protein>
    <submittedName>
        <fullName evidence="1">Uncharacterized protein</fullName>
    </submittedName>
</protein>
<sequence>MSLDRCLPQFLLRENKRRETNHWIILAFFALCASILAITQGRLLVLGGVYTIAFLGVMSLFAVGNILLKIKRARLPRQIRAPWPTVLLALAATVAALIGNVLLSPQYVQVFLVYFAIAEGVVCLMLLRVRIPRLLLSISEVFLEGLHEANSRFSRRIRGDIQRINQQAVIFFTDGDSLPLLNEMALYVLQNAQNKWLRVVHCYTDNAAVPVDLGANVSIIDWIYPDLRIDLLLVQGEFCPSLIERLSQRLGIPKNYMFIGTPSDRFPHSLDSLGGVRLIM</sequence>
<proteinExistence type="predicted"/>
<gene>
    <name evidence="1" type="ORF">CCAX7_61160</name>
</gene>
<keyword evidence="2" id="KW-1185">Reference proteome</keyword>
<dbReference type="Proteomes" id="UP000287394">
    <property type="component" value="Chromosome"/>
</dbReference>
<dbReference type="RefSeq" id="WP_218025590.1">
    <property type="nucleotide sequence ID" value="NZ_AP025739.1"/>
</dbReference>
<reference evidence="1 2" key="1">
    <citation type="journal article" date="2019" name="Int. J. Syst. Evol. Microbiol.">
        <title>Capsulimonas corticalis gen. nov., sp. nov., an aerobic capsulated bacterium, of a novel bacterial order, Capsulimonadales ord. nov., of the class Armatimonadia of the phylum Armatimonadetes.</title>
        <authorList>
            <person name="Li J."/>
            <person name="Kudo C."/>
            <person name="Tonouchi A."/>
        </authorList>
    </citation>
    <scope>NUCLEOTIDE SEQUENCE [LARGE SCALE GENOMIC DNA]</scope>
    <source>
        <strain evidence="1 2">AX-7</strain>
    </source>
</reference>
<dbReference type="AlphaFoldDB" id="A0A402CW76"/>
<evidence type="ECO:0000313" key="2">
    <source>
        <dbReference type="Proteomes" id="UP000287394"/>
    </source>
</evidence>
<accession>A0A402CW76</accession>
<dbReference type="Gene3D" id="1.20.1740.10">
    <property type="entry name" value="Amino acid/polyamine transporter I"/>
    <property type="match status" value="1"/>
</dbReference>
<organism evidence="1 2">
    <name type="scientific">Capsulimonas corticalis</name>
    <dbReference type="NCBI Taxonomy" id="2219043"/>
    <lineage>
        <taxon>Bacteria</taxon>
        <taxon>Bacillati</taxon>
        <taxon>Armatimonadota</taxon>
        <taxon>Armatimonadia</taxon>
        <taxon>Capsulimonadales</taxon>
        <taxon>Capsulimonadaceae</taxon>
        <taxon>Capsulimonas</taxon>
    </lineage>
</organism>
<name>A0A402CW76_9BACT</name>